<reference evidence="4" key="1">
    <citation type="journal article" date="2020" name="Front. Microbiol.">
        <title>Gene regulatory networks of Penicillium echinulatum 2HH and Penicillium oxalicum 114-2 inferred by a computational biology approach.</title>
        <authorList>
            <person name="Lenz A.R."/>
            <person name="Galan-Vasquez E."/>
            <person name="Balbinot E."/>
            <person name="De Abreu F.P."/>
            <person name="De Oliveira N.S."/>
            <person name="Da Rosa L.O."/>
            <person name="De Avila E Silva S."/>
            <person name="Camassola M."/>
            <person name="Dillon A.J.P."/>
            <person name="Perez-Rueda E."/>
        </authorList>
    </citation>
    <scope>NUCLEOTIDE SEQUENCE</scope>
    <source>
        <strain evidence="4">S1M29</strain>
    </source>
</reference>
<organism evidence="4 5">
    <name type="scientific">Penicillium ucsense</name>
    <dbReference type="NCBI Taxonomy" id="2839758"/>
    <lineage>
        <taxon>Eukaryota</taxon>
        <taxon>Fungi</taxon>
        <taxon>Dikarya</taxon>
        <taxon>Ascomycota</taxon>
        <taxon>Pezizomycotina</taxon>
        <taxon>Eurotiomycetes</taxon>
        <taxon>Eurotiomycetidae</taxon>
        <taxon>Eurotiales</taxon>
        <taxon>Aspergillaceae</taxon>
        <taxon>Penicillium</taxon>
    </lineage>
</organism>
<evidence type="ECO:0000256" key="2">
    <source>
        <dbReference type="SAM" id="MobiDB-lite"/>
    </source>
</evidence>
<feature type="transmembrane region" description="Helical" evidence="3">
    <location>
        <begin position="204"/>
        <end position="222"/>
    </location>
</feature>
<protein>
    <recommendedName>
        <fullName evidence="6">Major facilitator superfamily (MFS) profile domain-containing protein</fullName>
    </recommendedName>
</protein>
<keyword evidence="5" id="KW-1185">Reference proteome</keyword>
<dbReference type="Pfam" id="PF11915">
    <property type="entry name" value="DUF3433"/>
    <property type="match status" value="2"/>
</dbReference>
<evidence type="ECO:0000313" key="4">
    <source>
        <dbReference type="EMBL" id="KAF7717056.1"/>
    </source>
</evidence>
<feature type="transmembrane region" description="Helical" evidence="3">
    <location>
        <begin position="83"/>
        <end position="107"/>
    </location>
</feature>
<dbReference type="PANTHER" id="PTHR37544:SF3">
    <property type="entry name" value="SPRAY"/>
    <property type="match status" value="1"/>
</dbReference>
<dbReference type="EMBL" id="WIWV01000031">
    <property type="protein sequence ID" value="KAF7717056.1"/>
    <property type="molecule type" value="Genomic_DNA"/>
</dbReference>
<feature type="transmembrane region" description="Helical" evidence="3">
    <location>
        <begin position="335"/>
        <end position="355"/>
    </location>
</feature>
<proteinExistence type="predicted"/>
<feature type="transmembrane region" description="Helical" evidence="3">
    <location>
        <begin position="139"/>
        <end position="160"/>
    </location>
</feature>
<dbReference type="Pfam" id="PF07690">
    <property type="entry name" value="MFS_1"/>
    <property type="match status" value="2"/>
</dbReference>
<dbReference type="InterPro" id="IPR036259">
    <property type="entry name" value="MFS_trans_sf"/>
</dbReference>
<feature type="compositionally biased region" description="Polar residues" evidence="2">
    <location>
        <begin position="1"/>
        <end position="23"/>
    </location>
</feature>
<feature type="transmembrane region" description="Helical" evidence="3">
    <location>
        <begin position="308"/>
        <end position="329"/>
    </location>
</feature>
<dbReference type="SUPFAM" id="SSF103473">
    <property type="entry name" value="MFS general substrate transporter"/>
    <property type="match status" value="1"/>
</dbReference>
<feature type="transmembrane region" description="Helical" evidence="3">
    <location>
        <begin position="936"/>
        <end position="967"/>
    </location>
</feature>
<sequence length="1638" mass="181057">MEVKTSFSDDSQSYDDTNLSPSLETKKPNVLDTLPPIDGGAHAWLFLAASATIEALVWGFAFSFGVFQSYYREREMFSQSDNVAVIGTCATGVAYLGCPLMITIMILLPRHARWFSTIGMTLMCLSLAVASFSTTFTHLVLSQGIGFGIGGCIAYSPSILFMSEWFDKKRGLAFGIVWAGSGLSGILIPLALDKLLGHFGFRTTLRIFSALMFVLAAPLLYFHKPRSPVPKQTQYERLNLRFMFSRISIIYQLGCVAEALGFFLPAIYLPTVARLLGASSLVASLTVTALNLASVFGSVSMGHLSDRCATGTCVAISTLGTVLSVFLLWGLSTSLPILIVFGVAYGLFAGSYSAIWSGMIRDIQKVNPEADATMIFSTLAFCRGVGNVTSYHLRSTSDDVRDIQRQRNTLTGSSSYNGHHGPDKLTISPLIEPLADERSRSVSPQSLDTRMRPADEGENFISKWRTTRGWLPRTLHRPYLLVLAGLLMFMLGAVELLRQWARRQGGIVHWAYSSDLPTAIWGAYTYLPLIFALMAINLFDVCAQDVLRLEPFLQLAKPQGAPASILFTNYCSNTLAASFMAFRNRNWIVLCIAPVSLAFRMFLPTLLAGLVELDDGIWTENKVVNTWPSVIDLDSQRVWLSVGSADNGPLSSPELNSFFMPDPEDFTTAPVSLPDDQNNSSLLSLTQDVYWAGLTCPSHFTGSILPQAVADASLTSHLPAGQQLLSWNIENAVMGNNGDRSAGPHCELDITLNTTVDLDSAALQARFWQPVDSSGTLPPSSALTKKGCSSQFNIFGVLIDMNIASGKISSANYTVFACSTLYQQALADVTLNANATVTSANMTPIAVKSLDSQKFYVNGVHDLIVSRSLAESGPKKTVSMNSTSGVALATRSMKSVSSFQEEIRRYWNYEFIVTIDRFFSPGGLPTPADAQQKSEVVILMVAADAVSLAEAILGMGLVAIAVMLWIYPKRPNFMQWDPGSISAQCTIIASLFDSQTKVLFSEAKLHMANTRQLKRWAQGKACEWHVENGVEKLRIVDRPEPAPKWPLRAIPNRPDPMPHFLRPLIFLAECFVIAAILSFFGVSLSYIRWKSINSFFSTGATVAMVFLNFGPTAIASIIGSFLVSIYRNLTAMEPWIRLQDGMANARQSIVENYAIQTPFVPLFKQRHRKPGILLFVSIVCCGDLVLRILSGGIFMPQLRRYSTPTQALSHVYNTTLLFNNTKNTNIDISLVATSRLLNNVTILPWVTVDGSYFFAPYDVHNGADDNYPIYITTTRGFGVDLHCEELPLTSSSDHISWNYTIPVGSANQTCNVDLPITERLKTSTKKTVRYFAPNGTSPVCQESSLFVLGSWEGQGRKDKDRSPLIAMHCEPTLQIKDFRVEFDSDGTIVIMNPIVGSELTSGELYQNASHVLKSFNQLLLGPHGTLPSRYRQAMIGHHNYHFHHNDWPGGLTSNSYTNKYPKDKSLHSTHFIPVVQAVYKTSFTTHLALWREQYFDRLPRDPRYPARGNVLDSYWGFIPVTSLVVIIVCLLSVDAVALMTVFTVRYNRYRGHRVPRTLGSLIPWVVESRMLADLEGTWEMSGSERDKYVLEQGRKYRVGDFSARGGPPWALDYDDDAGPAHAVRESDIELRDRPPGRG</sequence>
<feature type="transmembrane region" description="Helical" evidence="3">
    <location>
        <begin position="587"/>
        <end position="611"/>
    </location>
</feature>
<feature type="transmembrane region" description="Helical" evidence="3">
    <location>
        <begin position="44"/>
        <end position="71"/>
    </location>
</feature>
<feature type="transmembrane region" description="Helical" evidence="3">
    <location>
        <begin position="114"/>
        <end position="133"/>
    </location>
</feature>
<dbReference type="Proteomes" id="UP000631181">
    <property type="component" value="Unassembled WGS sequence"/>
</dbReference>
<feature type="transmembrane region" description="Helical" evidence="3">
    <location>
        <begin position="1514"/>
        <end position="1544"/>
    </location>
</feature>
<feature type="transmembrane region" description="Helical" evidence="3">
    <location>
        <begin position="1064"/>
        <end position="1087"/>
    </location>
</feature>
<feature type="transmembrane region" description="Helical" evidence="3">
    <location>
        <begin position="518"/>
        <end position="539"/>
    </location>
</feature>
<comment type="subcellular location">
    <subcellularLocation>
        <location evidence="1">Membrane</location>
        <topology evidence="1">Multi-pass membrane protein</topology>
    </subcellularLocation>
</comment>
<feature type="transmembrane region" description="Helical" evidence="3">
    <location>
        <begin position="172"/>
        <end position="192"/>
    </location>
</feature>
<dbReference type="Gene3D" id="1.20.1250.20">
    <property type="entry name" value="MFS general substrate transporter like domains"/>
    <property type="match status" value="2"/>
</dbReference>
<gene>
    <name evidence="4" type="ORF">PECM_004760</name>
</gene>
<dbReference type="GO" id="GO:0016020">
    <property type="term" value="C:membrane"/>
    <property type="evidence" value="ECO:0007669"/>
    <property type="project" value="UniProtKB-SubCell"/>
</dbReference>
<name>A0A8J8W524_9EURO</name>
<feature type="region of interest" description="Disordered" evidence="2">
    <location>
        <begin position="1"/>
        <end position="24"/>
    </location>
</feature>
<comment type="caution">
    <text evidence="4">The sequence shown here is derived from an EMBL/GenBank/DDBJ whole genome shotgun (WGS) entry which is preliminary data.</text>
</comment>
<feature type="transmembrane region" description="Helical" evidence="3">
    <location>
        <begin position="478"/>
        <end position="498"/>
    </location>
</feature>
<feature type="transmembrane region" description="Helical" evidence="3">
    <location>
        <begin position="1099"/>
        <end position="1123"/>
    </location>
</feature>
<dbReference type="PANTHER" id="PTHR37544">
    <property type="entry name" value="SPRAY-RELATED"/>
    <property type="match status" value="1"/>
</dbReference>
<feature type="transmembrane region" description="Helical" evidence="3">
    <location>
        <begin position="243"/>
        <end position="269"/>
    </location>
</feature>
<feature type="transmembrane region" description="Helical" evidence="3">
    <location>
        <begin position="275"/>
        <end position="296"/>
    </location>
</feature>
<evidence type="ECO:0000313" key="5">
    <source>
        <dbReference type="Proteomes" id="UP000631181"/>
    </source>
</evidence>
<keyword evidence="3" id="KW-0812">Transmembrane</keyword>
<dbReference type="InterPro" id="IPR021840">
    <property type="entry name" value="DUF3433"/>
</dbReference>
<evidence type="ECO:0000256" key="1">
    <source>
        <dbReference type="ARBA" id="ARBA00004141"/>
    </source>
</evidence>
<keyword evidence="3" id="KW-1133">Transmembrane helix</keyword>
<evidence type="ECO:0008006" key="6">
    <source>
        <dbReference type="Google" id="ProtNLM"/>
    </source>
</evidence>
<dbReference type="OrthoDB" id="3248909at2759"/>
<keyword evidence="3" id="KW-0472">Membrane</keyword>
<accession>A0A8J8W524</accession>
<feature type="transmembrane region" description="Helical" evidence="3">
    <location>
        <begin position="1172"/>
        <end position="1195"/>
    </location>
</feature>
<evidence type="ECO:0000256" key="3">
    <source>
        <dbReference type="SAM" id="Phobius"/>
    </source>
</evidence>
<dbReference type="InterPro" id="IPR011701">
    <property type="entry name" value="MFS"/>
</dbReference>
<dbReference type="GO" id="GO:0022857">
    <property type="term" value="F:transmembrane transporter activity"/>
    <property type="evidence" value="ECO:0007669"/>
    <property type="project" value="InterPro"/>
</dbReference>